<proteinExistence type="inferred from homology"/>
<dbReference type="EC" id="2.1.1.182" evidence="8"/>
<evidence type="ECO:0000256" key="3">
    <source>
        <dbReference type="ARBA" id="ARBA00022603"/>
    </source>
</evidence>
<dbReference type="EMBL" id="MLJW01000558">
    <property type="protein sequence ID" value="OIQ85248.1"/>
    <property type="molecule type" value="Genomic_DNA"/>
</dbReference>
<name>A0A1J5QPD9_9ZZZZ</name>
<dbReference type="PROSITE" id="PS01131">
    <property type="entry name" value="RRNA_A_DIMETH"/>
    <property type="match status" value="1"/>
</dbReference>
<dbReference type="InterPro" id="IPR001737">
    <property type="entry name" value="KsgA/Erm"/>
</dbReference>
<keyword evidence="1" id="KW-0963">Cytoplasm</keyword>
<evidence type="ECO:0000259" key="7">
    <source>
        <dbReference type="SMART" id="SM00650"/>
    </source>
</evidence>
<dbReference type="CDD" id="cd02440">
    <property type="entry name" value="AdoMet_MTases"/>
    <property type="match status" value="1"/>
</dbReference>
<dbReference type="Pfam" id="PF00398">
    <property type="entry name" value="RrnaAD"/>
    <property type="match status" value="1"/>
</dbReference>
<reference evidence="8" key="1">
    <citation type="submission" date="2016-10" db="EMBL/GenBank/DDBJ databases">
        <title>Sequence of Gallionella enrichment culture.</title>
        <authorList>
            <person name="Poehlein A."/>
            <person name="Muehling M."/>
            <person name="Daniel R."/>
        </authorList>
    </citation>
    <scope>NUCLEOTIDE SEQUENCE</scope>
</reference>
<dbReference type="PANTHER" id="PTHR11727:SF7">
    <property type="entry name" value="DIMETHYLADENOSINE TRANSFERASE-RELATED"/>
    <property type="match status" value="1"/>
</dbReference>
<dbReference type="HAMAP" id="MF_00607">
    <property type="entry name" value="16SrRNA_methyltr_A"/>
    <property type="match status" value="1"/>
</dbReference>
<evidence type="ECO:0000256" key="5">
    <source>
        <dbReference type="ARBA" id="ARBA00022691"/>
    </source>
</evidence>
<keyword evidence="6" id="KW-0694">RNA-binding</keyword>
<evidence type="ECO:0000256" key="1">
    <source>
        <dbReference type="ARBA" id="ARBA00022490"/>
    </source>
</evidence>
<dbReference type="Gene3D" id="1.10.8.100">
    <property type="entry name" value="Ribosomal RNA adenine dimethylase-like, domain 2"/>
    <property type="match status" value="1"/>
</dbReference>
<accession>A0A1J5QPD9</accession>
<gene>
    <name evidence="8" type="primary">rsmA_12</name>
    <name evidence="8" type="ORF">GALL_329230</name>
</gene>
<comment type="caution">
    <text evidence="8">The sequence shown here is derived from an EMBL/GenBank/DDBJ whole genome shotgun (WGS) entry which is preliminary data.</text>
</comment>
<dbReference type="SMART" id="SM00650">
    <property type="entry name" value="rADc"/>
    <property type="match status" value="1"/>
</dbReference>
<dbReference type="InterPro" id="IPR020598">
    <property type="entry name" value="rRNA_Ade_methylase_Trfase_N"/>
</dbReference>
<dbReference type="SUPFAM" id="SSF53335">
    <property type="entry name" value="S-adenosyl-L-methionine-dependent methyltransferases"/>
    <property type="match status" value="1"/>
</dbReference>
<dbReference type="Gene3D" id="3.40.50.150">
    <property type="entry name" value="Vaccinia Virus protein VP39"/>
    <property type="match status" value="1"/>
</dbReference>
<feature type="domain" description="Ribosomal RNA adenine methylase transferase N-terminal" evidence="7">
    <location>
        <begin position="35"/>
        <end position="202"/>
    </location>
</feature>
<organism evidence="8">
    <name type="scientific">mine drainage metagenome</name>
    <dbReference type="NCBI Taxonomy" id="410659"/>
    <lineage>
        <taxon>unclassified sequences</taxon>
        <taxon>metagenomes</taxon>
        <taxon>ecological metagenomes</taxon>
    </lineage>
</organism>
<evidence type="ECO:0000256" key="2">
    <source>
        <dbReference type="ARBA" id="ARBA00022552"/>
    </source>
</evidence>
<evidence type="ECO:0000256" key="4">
    <source>
        <dbReference type="ARBA" id="ARBA00022679"/>
    </source>
</evidence>
<protein>
    <submittedName>
        <fullName evidence="8">Ribosomal RNA small subunit methyltransferase A</fullName>
        <ecNumber evidence="8">2.1.1.182</ecNumber>
    </submittedName>
</protein>
<evidence type="ECO:0000256" key="6">
    <source>
        <dbReference type="ARBA" id="ARBA00022884"/>
    </source>
</evidence>
<dbReference type="AlphaFoldDB" id="A0A1J5QPD9"/>
<evidence type="ECO:0000313" key="8">
    <source>
        <dbReference type="EMBL" id="OIQ85248.1"/>
    </source>
</evidence>
<keyword evidence="2" id="KW-0698">rRNA processing</keyword>
<dbReference type="PANTHER" id="PTHR11727">
    <property type="entry name" value="DIMETHYLADENOSINE TRANSFERASE"/>
    <property type="match status" value="1"/>
</dbReference>
<sequence>MDATRQRAPARGPTRIGGHTARKRFGQHFLTDTGVIAEIVAAVDPRPGQPLVEIGPGLGALTWPVLDRAGRLTVVELDRDLAARWRSREPERVRVIESDALAFDFASLGSGLRIFGNLPYNISSPLLFHLMDAAAHVQDQHFMLQKEVVARMVAAPACADYGRMSVMLQWRYRMWNILDVGPDSFSPPPRVDSAVVRMLPRPEQALLGLDPARLKALTAAAFAQRRKLLRHALEPWLQAQGYGGAFDLQRRAEEVSVQDYVSLALELPAISRQEPPAAGSPAA</sequence>
<dbReference type="InterPro" id="IPR020596">
    <property type="entry name" value="rRNA_Ade_Mease_Trfase_CS"/>
</dbReference>
<keyword evidence="4 8" id="KW-0808">Transferase</keyword>
<keyword evidence="5" id="KW-0949">S-adenosyl-L-methionine</keyword>
<dbReference type="InterPro" id="IPR023165">
    <property type="entry name" value="rRNA_Ade_diMease-like_C"/>
</dbReference>
<dbReference type="GO" id="GO:0003723">
    <property type="term" value="F:RNA binding"/>
    <property type="evidence" value="ECO:0007669"/>
    <property type="project" value="UniProtKB-KW"/>
</dbReference>
<dbReference type="InterPro" id="IPR011530">
    <property type="entry name" value="rRNA_adenine_dimethylase"/>
</dbReference>
<keyword evidence="3 8" id="KW-0489">Methyltransferase</keyword>
<dbReference type="InterPro" id="IPR029063">
    <property type="entry name" value="SAM-dependent_MTases_sf"/>
</dbReference>
<dbReference type="GO" id="GO:0052908">
    <property type="term" value="F:16S rRNA (adenine(1518)-N(6)/adenine(1519)-N(6))-dimethyltransferase activity"/>
    <property type="evidence" value="ECO:0007669"/>
    <property type="project" value="UniProtKB-EC"/>
</dbReference>
<dbReference type="GO" id="GO:0005829">
    <property type="term" value="C:cytosol"/>
    <property type="evidence" value="ECO:0007669"/>
    <property type="project" value="TreeGrafter"/>
</dbReference>
<dbReference type="PROSITE" id="PS51689">
    <property type="entry name" value="SAM_RNA_A_N6_MT"/>
    <property type="match status" value="1"/>
</dbReference>
<dbReference type="NCBIfam" id="TIGR00755">
    <property type="entry name" value="ksgA"/>
    <property type="match status" value="1"/>
</dbReference>